<comment type="caution">
    <text evidence="8">The sequence shown here is derived from an EMBL/GenBank/DDBJ whole genome shotgun (WGS) entry which is preliminary data.</text>
</comment>
<dbReference type="InterPro" id="IPR003594">
    <property type="entry name" value="HATPase_dom"/>
</dbReference>
<evidence type="ECO:0000313" key="8">
    <source>
        <dbReference type="EMBL" id="NKZ03299.1"/>
    </source>
</evidence>
<keyword evidence="9" id="KW-1185">Reference proteome</keyword>
<evidence type="ECO:0000256" key="1">
    <source>
        <dbReference type="ARBA" id="ARBA00000085"/>
    </source>
</evidence>
<dbReference type="PANTHER" id="PTHR45436:SF5">
    <property type="entry name" value="SENSOR HISTIDINE KINASE TRCS"/>
    <property type="match status" value="1"/>
</dbReference>
<evidence type="ECO:0000256" key="3">
    <source>
        <dbReference type="ARBA" id="ARBA00022553"/>
    </source>
</evidence>
<evidence type="ECO:0000259" key="7">
    <source>
        <dbReference type="Pfam" id="PF02518"/>
    </source>
</evidence>
<dbReference type="PANTHER" id="PTHR45436">
    <property type="entry name" value="SENSOR HISTIDINE KINASE YKOH"/>
    <property type="match status" value="1"/>
</dbReference>
<feature type="region of interest" description="Disordered" evidence="6">
    <location>
        <begin position="371"/>
        <end position="498"/>
    </location>
</feature>
<dbReference type="EMBL" id="JAAXPI010000005">
    <property type="protein sequence ID" value="NKZ03299.1"/>
    <property type="molecule type" value="Genomic_DNA"/>
</dbReference>
<dbReference type="InterPro" id="IPR036890">
    <property type="entry name" value="HATPase_C_sf"/>
</dbReference>
<proteinExistence type="predicted"/>
<accession>A0A846YSI6</accession>
<keyword evidence="3" id="KW-0597">Phosphoprotein</keyword>
<evidence type="ECO:0000256" key="6">
    <source>
        <dbReference type="SAM" id="MobiDB-lite"/>
    </source>
</evidence>
<feature type="domain" description="Histidine kinase/HSP90-like ATPase" evidence="7">
    <location>
        <begin position="251"/>
        <end position="357"/>
    </location>
</feature>
<feature type="compositionally biased region" description="Basic and acidic residues" evidence="6">
    <location>
        <begin position="482"/>
        <end position="498"/>
    </location>
</feature>
<dbReference type="SUPFAM" id="SSF55874">
    <property type="entry name" value="ATPase domain of HSP90 chaperone/DNA topoisomerase II/histidine kinase"/>
    <property type="match status" value="1"/>
</dbReference>
<dbReference type="GO" id="GO:0000160">
    <property type="term" value="P:phosphorelay signal transduction system"/>
    <property type="evidence" value="ECO:0007669"/>
    <property type="project" value="TreeGrafter"/>
</dbReference>
<sequence length="498" mass="52932">MTTPPFRAPALIGGEELSAQACEHARELVGRLTARGLRASAAPNAGVPVGVMAVTAQRVDVHPYAGRTVFLLPAAGLDGLYWHWQRPFSGHPQVGARWFQPFRPAGAYDDTAEQIVAAITADLRARARLVHAPVTRPGAAEEPDSEVLVYVGHRVHSLVSRMLVQLKATERNLEDPDLLDDLYGIDHLATQLRRAAERMAVLGGRTARRASAPMPISTVLRQAMAEVEAFQRVRLTLPDDDVEVPGYAGPDVIHILAELVENATRFSRPDTTVRMVTVEAPGGLGVEVRDQGDLALSADKLDGLRRILAAPFQISSREQVRQGQVGLLVAARLAARHGIEIELHPQAPGMRALVVLPRTLLTLSASAAALRQASPRRRVPLPAASSGSLAPAPSLPTSSPTGAAVLDGRSAVDRSMPPASVVPASLTAPSEGGRPPLPRRTRARAVGGSVPQPDDEASAAAPVAARPPTPELLARFATGVRRGQEAQIPDRTDEPEPD</sequence>
<dbReference type="GO" id="GO:0004673">
    <property type="term" value="F:protein histidine kinase activity"/>
    <property type="evidence" value="ECO:0007669"/>
    <property type="project" value="UniProtKB-EC"/>
</dbReference>
<evidence type="ECO:0000313" key="9">
    <source>
        <dbReference type="Proteomes" id="UP000579250"/>
    </source>
</evidence>
<dbReference type="RefSeq" id="WP_157438403.1">
    <property type="nucleotide sequence ID" value="NZ_JAAXPI010000005.1"/>
</dbReference>
<dbReference type="Proteomes" id="UP000579250">
    <property type="component" value="Unassembled WGS sequence"/>
</dbReference>
<name>A0A846YSI6_9ACTN</name>
<comment type="catalytic activity">
    <reaction evidence="1">
        <text>ATP + protein L-histidine = ADP + protein N-phospho-L-histidine.</text>
        <dbReference type="EC" id="2.7.13.3"/>
    </reaction>
</comment>
<dbReference type="InterPro" id="IPR050428">
    <property type="entry name" value="TCS_sensor_his_kinase"/>
</dbReference>
<keyword evidence="4" id="KW-0808">Transferase</keyword>
<dbReference type="Pfam" id="PF02518">
    <property type="entry name" value="HATPase_c"/>
    <property type="match status" value="1"/>
</dbReference>
<evidence type="ECO:0000256" key="2">
    <source>
        <dbReference type="ARBA" id="ARBA00012438"/>
    </source>
</evidence>
<dbReference type="Gene3D" id="3.30.565.10">
    <property type="entry name" value="Histidine kinase-like ATPase, C-terminal domain"/>
    <property type="match status" value="1"/>
</dbReference>
<dbReference type="AlphaFoldDB" id="A0A846YSI6"/>
<keyword evidence="5 8" id="KW-0418">Kinase</keyword>
<gene>
    <name evidence="8" type="ORF">HGB48_05980</name>
</gene>
<protein>
    <recommendedName>
        <fullName evidence="2">histidine kinase</fullName>
        <ecNumber evidence="2">2.7.13.3</ecNumber>
    </recommendedName>
</protein>
<dbReference type="GO" id="GO:0005886">
    <property type="term" value="C:plasma membrane"/>
    <property type="evidence" value="ECO:0007669"/>
    <property type="project" value="TreeGrafter"/>
</dbReference>
<organism evidence="8 9">
    <name type="scientific">Actinomadura latina</name>
    <dbReference type="NCBI Taxonomy" id="163603"/>
    <lineage>
        <taxon>Bacteria</taxon>
        <taxon>Bacillati</taxon>
        <taxon>Actinomycetota</taxon>
        <taxon>Actinomycetes</taxon>
        <taxon>Streptosporangiales</taxon>
        <taxon>Thermomonosporaceae</taxon>
        <taxon>Actinomadura</taxon>
    </lineage>
</organism>
<reference evidence="8 9" key="1">
    <citation type="submission" date="2020-04" db="EMBL/GenBank/DDBJ databases">
        <title>MicrobeNet Type strains.</title>
        <authorList>
            <person name="Nicholson A.C."/>
        </authorList>
    </citation>
    <scope>NUCLEOTIDE SEQUENCE [LARGE SCALE GENOMIC DNA]</scope>
    <source>
        <strain evidence="8 9">ATCC BAA-277</strain>
    </source>
</reference>
<dbReference type="EC" id="2.7.13.3" evidence="2"/>
<evidence type="ECO:0000256" key="4">
    <source>
        <dbReference type="ARBA" id="ARBA00022679"/>
    </source>
</evidence>
<evidence type="ECO:0000256" key="5">
    <source>
        <dbReference type="ARBA" id="ARBA00022777"/>
    </source>
</evidence>
<feature type="compositionally biased region" description="Low complexity" evidence="6">
    <location>
        <begin position="380"/>
        <end position="404"/>
    </location>
</feature>